<dbReference type="EMBL" id="DF968065">
    <property type="protein sequence ID" value="GAP02992.1"/>
    <property type="molecule type" value="Genomic_DNA"/>
</dbReference>
<keyword evidence="14" id="KW-1185">Reference proteome</keyword>
<evidence type="ECO:0000256" key="9">
    <source>
        <dbReference type="RuleBase" id="RU003945"/>
    </source>
</evidence>
<dbReference type="PANTHER" id="PTHR12428">
    <property type="entry name" value="OXA1"/>
    <property type="match status" value="1"/>
</dbReference>
<evidence type="ECO:0000256" key="10">
    <source>
        <dbReference type="SAM" id="MobiDB-lite"/>
    </source>
</evidence>
<comment type="similarity">
    <text evidence="9">Belongs to the OXA1/ALB3/YidC family.</text>
</comment>
<dbReference type="STRING" id="220714.SAMN05660469_1176"/>
<keyword evidence="7 11" id="KW-0472">Membrane</keyword>
<feature type="region of interest" description="Disordered" evidence="10">
    <location>
        <begin position="270"/>
        <end position="316"/>
    </location>
</feature>
<feature type="compositionally biased region" description="Polar residues" evidence="10">
    <location>
        <begin position="270"/>
        <end position="279"/>
    </location>
</feature>
<keyword evidence="6 11" id="KW-1133">Transmembrane helix</keyword>
<dbReference type="GO" id="GO:0032977">
    <property type="term" value="F:membrane insertase activity"/>
    <property type="evidence" value="ECO:0007669"/>
    <property type="project" value="InterPro"/>
</dbReference>
<evidence type="ECO:0000256" key="8">
    <source>
        <dbReference type="ARBA" id="ARBA00023186"/>
    </source>
</evidence>
<dbReference type="Proteomes" id="UP000061227">
    <property type="component" value="Unassembled WGS sequence"/>
</dbReference>
<feature type="transmembrane region" description="Helical" evidence="11">
    <location>
        <begin position="7"/>
        <end position="26"/>
    </location>
</feature>
<evidence type="ECO:0000256" key="2">
    <source>
        <dbReference type="ARBA" id="ARBA00022448"/>
    </source>
</evidence>
<keyword evidence="3" id="KW-1003">Cell membrane</keyword>
<reference evidence="13 14" key="1">
    <citation type="journal article" date="2015" name="BMC Genomics">
        <title>Comparative genomics of Fructobacillus spp. and Leuconostoc spp. reveals niche-specific evolution of Fructobacillus spp.</title>
        <authorList>
            <person name="Endo A."/>
            <person name="Tanizawa Y."/>
            <person name="Tanaka N."/>
            <person name="Maeno S."/>
            <person name="Kumar H."/>
            <person name="Shiwa Y."/>
            <person name="Okada S."/>
            <person name="Yoshikawa H."/>
            <person name="Dicks L."/>
            <person name="Nakagawa J."/>
            <person name="Arita M."/>
        </authorList>
    </citation>
    <scope>NUCLEOTIDE SEQUENCE [LARGE SCALE GENOMIC DNA]</scope>
    <source>
        <strain evidence="13 14">DSM 15468</strain>
    </source>
</reference>
<evidence type="ECO:0000313" key="13">
    <source>
        <dbReference type="EMBL" id="GAP02992.1"/>
    </source>
</evidence>
<proteinExistence type="inferred from homology"/>
<evidence type="ECO:0000256" key="6">
    <source>
        <dbReference type="ARBA" id="ARBA00022989"/>
    </source>
</evidence>
<sequence length="316" mass="34830">MKSAKRTFTILFVLLDIYLMTGGYGVHGRMYRFVSTPIAHILTELAKAIGGVNAIGWAIIILTAIIRLILLPIFINQQKNTTISSLKMQKLRPELEKVQAAVKNAKTSQEQQAASMASMSLYRENGVSLTGGISWLTMAIQLPIFSGLYLAIQHANGLRTATFFGMALSKPQILLSAAVFVIYAFQAYLSILHMPEEQKKTSAQMLWISPVMIAGITLISSGALGLYFLVGGLSVVIQALTIHFMHPKLLAHVEESFTIKRGADDLLKQSAPTGFGQDQNRVRPEDLRPRDVTDDDTTSQTPAKRNAGKQQRRNKD</sequence>
<evidence type="ECO:0000313" key="14">
    <source>
        <dbReference type="Proteomes" id="UP000061227"/>
    </source>
</evidence>
<dbReference type="GO" id="GO:0005886">
    <property type="term" value="C:plasma membrane"/>
    <property type="evidence" value="ECO:0007669"/>
    <property type="project" value="UniProtKB-SubCell"/>
</dbReference>
<feature type="transmembrane region" description="Helical" evidence="11">
    <location>
        <begin position="203"/>
        <end position="220"/>
    </location>
</feature>
<dbReference type="InterPro" id="IPR047196">
    <property type="entry name" value="YidC_ALB_C"/>
</dbReference>
<evidence type="ECO:0000256" key="11">
    <source>
        <dbReference type="SAM" id="Phobius"/>
    </source>
</evidence>
<feature type="transmembrane region" description="Helical" evidence="11">
    <location>
        <begin position="172"/>
        <end position="191"/>
    </location>
</feature>
<keyword evidence="5" id="KW-0653">Protein transport</keyword>
<dbReference type="InterPro" id="IPR001708">
    <property type="entry name" value="YidC/ALB3/OXA1/COX18"/>
</dbReference>
<dbReference type="InterPro" id="IPR028055">
    <property type="entry name" value="YidC/Oxa/ALB_C"/>
</dbReference>
<dbReference type="PANTHER" id="PTHR12428:SF65">
    <property type="entry name" value="CYTOCHROME C OXIDASE ASSEMBLY PROTEIN COX18, MITOCHONDRIAL"/>
    <property type="match status" value="1"/>
</dbReference>
<dbReference type="AlphaFoldDB" id="A0A3F3GY63"/>
<dbReference type="CDD" id="cd20070">
    <property type="entry name" value="5TM_YidC_Alb3"/>
    <property type="match status" value="1"/>
</dbReference>
<dbReference type="GO" id="GO:0015031">
    <property type="term" value="P:protein transport"/>
    <property type="evidence" value="ECO:0007669"/>
    <property type="project" value="UniProtKB-KW"/>
</dbReference>
<name>A0A3F3GY63_9LACO</name>
<feature type="transmembrane region" description="Helical" evidence="11">
    <location>
        <begin position="126"/>
        <end position="152"/>
    </location>
</feature>
<keyword evidence="4 9" id="KW-0812">Transmembrane</keyword>
<dbReference type="OrthoDB" id="9780552at2"/>
<dbReference type="GO" id="GO:0051205">
    <property type="term" value="P:protein insertion into membrane"/>
    <property type="evidence" value="ECO:0007669"/>
    <property type="project" value="TreeGrafter"/>
</dbReference>
<evidence type="ECO:0000256" key="5">
    <source>
        <dbReference type="ARBA" id="ARBA00022927"/>
    </source>
</evidence>
<evidence type="ECO:0000256" key="3">
    <source>
        <dbReference type="ARBA" id="ARBA00022475"/>
    </source>
</evidence>
<gene>
    <name evidence="13" type="primary">oxaA2</name>
    <name evidence="13" type="ORF">FPFC_031780</name>
</gene>
<protein>
    <submittedName>
        <fullName evidence="13">Membrane protein oxaA 2</fullName>
    </submittedName>
</protein>
<evidence type="ECO:0000259" key="12">
    <source>
        <dbReference type="Pfam" id="PF02096"/>
    </source>
</evidence>
<dbReference type="NCBIfam" id="TIGR03592">
    <property type="entry name" value="yidC_oxa1_cterm"/>
    <property type="match status" value="1"/>
</dbReference>
<dbReference type="Pfam" id="PF02096">
    <property type="entry name" value="60KD_IMP"/>
    <property type="match status" value="1"/>
</dbReference>
<evidence type="ECO:0000256" key="1">
    <source>
        <dbReference type="ARBA" id="ARBA00004651"/>
    </source>
</evidence>
<evidence type="ECO:0000256" key="7">
    <source>
        <dbReference type="ARBA" id="ARBA00023136"/>
    </source>
</evidence>
<accession>A0A3F3GY63</accession>
<keyword evidence="2" id="KW-0813">Transport</keyword>
<dbReference type="RefSeq" id="WP_059378210.1">
    <property type="nucleotide sequence ID" value="NZ_DF968065.1"/>
</dbReference>
<feature type="compositionally biased region" description="Basic residues" evidence="10">
    <location>
        <begin position="306"/>
        <end position="316"/>
    </location>
</feature>
<feature type="domain" description="Membrane insertase YidC/Oxa/ALB C-terminal" evidence="12">
    <location>
        <begin position="56"/>
        <end position="242"/>
    </location>
</feature>
<organism evidence="13 14">
    <name type="scientific">Fructobacillus pseudoficulneus</name>
    <dbReference type="NCBI Taxonomy" id="220714"/>
    <lineage>
        <taxon>Bacteria</taxon>
        <taxon>Bacillati</taxon>
        <taxon>Bacillota</taxon>
        <taxon>Bacilli</taxon>
        <taxon>Lactobacillales</taxon>
        <taxon>Lactobacillaceae</taxon>
        <taxon>Fructobacillus</taxon>
    </lineage>
</organism>
<comment type="subcellular location">
    <subcellularLocation>
        <location evidence="1">Cell membrane</location>
        <topology evidence="1">Multi-pass membrane protein</topology>
    </subcellularLocation>
    <subcellularLocation>
        <location evidence="9">Membrane</location>
        <topology evidence="9">Multi-pass membrane protein</topology>
    </subcellularLocation>
</comment>
<evidence type="ECO:0000256" key="4">
    <source>
        <dbReference type="ARBA" id="ARBA00022692"/>
    </source>
</evidence>
<feature type="compositionally biased region" description="Basic and acidic residues" evidence="10">
    <location>
        <begin position="280"/>
        <end position="292"/>
    </location>
</feature>
<keyword evidence="8" id="KW-0143">Chaperone</keyword>
<feature type="transmembrane region" description="Helical" evidence="11">
    <location>
        <begin position="54"/>
        <end position="75"/>
    </location>
</feature>